<sequence length="146" mass="14937">MLVGLLSAASACFLGDYEPPSGQAGGGGPTPSAREVHCGDDVCGPSEICCIDQGDTPTSACTSPDACLALTVPCDDPDDCAHVGGICCGLWDEAAFVYTAVECTSSCDAVGHPLCRYARDDLDCPTGLDCKEERLFGPGFGYCDAP</sequence>
<dbReference type="AlphaFoldDB" id="A0A6N7PWH4"/>
<reference evidence="1 2" key="1">
    <citation type="submission" date="2019-10" db="EMBL/GenBank/DDBJ databases">
        <title>A soil myxobacterium in the family Polyangiaceae.</title>
        <authorList>
            <person name="Li Y."/>
            <person name="Wang J."/>
        </authorList>
    </citation>
    <scope>NUCLEOTIDE SEQUENCE [LARGE SCALE GENOMIC DNA]</scope>
    <source>
        <strain evidence="1 2">DSM 14734</strain>
    </source>
</reference>
<gene>
    <name evidence="1" type="ORF">GF068_22130</name>
</gene>
<dbReference type="RefSeq" id="WP_153821431.1">
    <property type="nucleotide sequence ID" value="NZ_WJIE01000006.1"/>
</dbReference>
<dbReference type="EMBL" id="WJIE01000006">
    <property type="protein sequence ID" value="MRG94595.1"/>
    <property type="molecule type" value="Genomic_DNA"/>
</dbReference>
<evidence type="ECO:0000313" key="1">
    <source>
        <dbReference type="EMBL" id="MRG94595.1"/>
    </source>
</evidence>
<keyword evidence="2" id="KW-1185">Reference proteome</keyword>
<evidence type="ECO:0000313" key="2">
    <source>
        <dbReference type="Proteomes" id="UP000440224"/>
    </source>
</evidence>
<protein>
    <submittedName>
        <fullName evidence="1">Uncharacterized protein</fullName>
    </submittedName>
</protein>
<name>A0A6N7PWH4_9BACT</name>
<comment type="caution">
    <text evidence="1">The sequence shown here is derived from an EMBL/GenBank/DDBJ whole genome shotgun (WGS) entry which is preliminary data.</text>
</comment>
<accession>A0A6N7PWH4</accession>
<proteinExistence type="predicted"/>
<organism evidence="1 2">
    <name type="scientific">Polyangium spumosum</name>
    <dbReference type="NCBI Taxonomy" id="889282"/>
    <lineage>
        <taxon>Bacteria</taxon>
        <taxon>Pseudomonadati</taxon>
        <taxon>Myxococcota</taxon>
        <taxon>Polyangia</taxon>
        <taxon>Polyangiales</taxon>
        <taxon>Polyangiaceae</taxon>
        <taxon>Polyangium</taxon>
    </lineage>
</organism>
<dbReference type="Proteomes" id="UP000440224">
    <property type="component" value="Unassembled WGS sequence"/>
</dbReference>
<dbReference type="OrthoDB" id="9834824at2"/>